<organism evidence="3 4">
    <name type="scientific">Nocardiopsis coralli</name>
    <dbReference type="NCBI Taxonomy" id="2772213"/>
    <lineage>
        <taxon>Bacteria</taxon>
        <taxon>Bacillati</taxon>
        <taxon>Actinomycetota</taxon>
        <taxon>Actinomycetes</taxon>
        <taxon>Streptosporangiales</taxon>
        <taxon>Nocardiopsidaceae</taxon>
        <taxon>Nocardiopsis</taxon>
    </lineage>
</organism>
<dbReference type="PROSITE" id="PS51257">
    <property type="entry name" value="PROKAR_LIPOPROTEIN"/>
    <property type="match status" value="1"/>
</dbReference>
<feature type="compositionally biased region" description="Acidic residues" evidence="1">
    <location>
        <begin position="181"/>
        <end position="220"/>
    </location>
</feature>
<accession>A0ABR9P4S8</accession>
<dbReference type="Pfam" id="PF13360">
    <property type="entry name" value="PQQ_2"/>
    <property type="match status" value="1"/>
</dbReference>
<gene>
    <name evidence="3" type="ORF">IDM40_08955</name>
</gene>
<proteinExistence type="predicted"/>
<evidence type="ECO:0000256" key="1">
    <source>
        <dbReference type="SAM" id="MobiDB-lite"/>
    </source>
</evidence>
<feature type="region of interest" description="Disordered" evidence="1">
    <location>
        <begin position="454"/>
        <end position="478"/>
    </location>
</feature>
<protein>
    <submittedName>
        <fullName evidence="3">PQQ-binding-like beta-propeller repeat protein</fullName>
    </submittedName>
</protein>
<dbReference type="InterPro" id="IPR015943">
    <property type="entry name" value="WD40/YVTN_repeat-like_dom_sf"/>
</dbReference>
<dbReference type="RefSeq" id="WP_193121462.1">
    <property type="nucleotide sequence ID" value="NZ_JADBGI010000006.1"/>
</dbReference>
<dbReference type="InterPro" id="IPR002372">
    <property type="entry name" value="PQQ_rpt_dom"/>
</dbReference>
<dbReference type="Gene3D" id="2.130.10.10">
    <property type="entry name" value="YVTN repeat-like/Quinoprotein amine dehydrogenase"/>
    <property type="match status" value="1"/>
</dbReference>
<reference evidence="3 4" key="1">
    <citation type="submission" date="2020-09" db="EMBL/GenBank/DDBJ databases">
        <title>Diversity and distribution of actinomycetes associated with coral in the coast of Hainan.</title>
        <authorList>
            <person name="Li F."/>
        </authorList>
    </citation>
    <scope>NUCLEOTIDE SEQUENCE [LARGE SCALE GENOMIC DNA]</scope>
    <source>
        <strain evidence="3 4">HNM0947</strain>
    </source>
</reference>
<feature type="compositionally biased region" description="Acidic residues" evidence="1">
    <location>
        <begin position="287"/>
        <end position="307"/>
    </location>
</feature>
<feature type="compositionally biased region" description="Acidic residues" evidence="1">
    <location>
        <begin position="464"/>
        <end position="478"/>
    </location>
</feature>
<feature type="domain" description="Pyrrolo-quinoline quinone repeat" evidence="2">
    <location>
        <begin position="179"/>
        <end position="390"/>
    </location>
</feature>
<keyword evidence="4" id="KW-1185">Reference proteome</keyword>
<evidence type="ECO:0000313" key="4">
    <source>
        <dbReference type="Proteomes" id="UP000806528"/>
    </source>
</evidence>
<sequence>MRSARVPLACGIAMLLVTGCTGDPEPAEPQNGEAEPSPPPTEFRGELPPGLEGEVLRHLHGEDADVHPMLDDGQGVRISPVDGAFLISSDGEDRHLLHDAATGETLWEGEAGFRGFASDADGDPVLLMADTDDVPFVLGPDGEQVWSADDPDDAYLDGLVVEQPDGWSEDEPEGAFTVSDTDGDELWSYDFELPEDTDGDDEDGSEEDGDGDTPDDEEDPPLGVPVAAWDDTVLLSDGETSLHAHSLDADEAGEELWSVTGEDEELGLPDTAAGAVPQILGRYTLPAEDEAADGEEDDGEAEEDGDELLLLRWAQPEAPSTLSAHDPATGETAWSLREPGTNPAAEPFAPSGATGSLYDEETGTLLLQQASGEASLIAVDLAEGEELWGLEDDDTAISPAFAFDGFVYGDQRGDDNGNPQLVLDAVTMDVVDDELSARVEAVTETGHAILVQDRQRFVVGPPPEDGEDEEPSPDDDPS</sequence>
<name>A0ABR9P4S8_9ACTN</name>
<feature type="region of interest" description="Disordered" evidence="1">
    <location>
        <begin position="19"/>
        <end position="49"/>
    </location>
</feature>
<evidence type="ECO:0000259" key="2">
    <source>
        <dbReference type="Pfam" id="PF13360"/>
    </source>
</evidence>
<dbReference type="InterPro" id="IPR011047">
    <property type="entry name" value="Quinoprotein_ADH-like_sf"/>
</dbReference>
<feature type="region of interest" description="Disordered" evidence="1">
    <location>
        <begin position="164"/>
        <end position="357"/>
    </location>
</feature>
<comment type="caution">
    <text evidence="3">The sequence shown here is derived from an EMBL/GenBank/DDBJ whole genome shotgun (WGS) entry which is preliminary data.</text>
</comment>
<dbReference type="Proteomes" id="UP000806528">
    <property type="component" value="Unassembled WGS sequence"/>
</dbReference>
<dbReference type="EMBL" id="JADBGI010000006">
    <property type="protein sequence ID" value="MBE2998831.1"/>
    <property type="molecule type" value="Genomic_DNA"/>
</dbReference>
<dbReference type="PANTHER" id="PTHR34512">
    <property type="entry name" value="CELL SURFACE PROTEIN"/>
    <property type="match status" value="1"/>
</dbReference>
<dbReference type="PANTHER" id="PTHR34512:SF30">
    <property type="entry name" value="OUTER MEMBRANE PROTEIN ASSEMBLY FACTOR BAMB"/>
    <property type="match status" value="1"/>
</dbReference>
<evidence type="ECO:0000313" key="3">
    <source>
        <dbReference type="EMBL" id="MBE2998831.1"/>
    </source>
</evidence>
<dbReference type="SUPFAM" id="SSF50998">
    <property type="entry name" value="Quinoprotein alcohol dehydrogenase-like"/>
    <property type="match status" value="2"/>
</dbReference>